<dbReference type="Pfam" id="PF15928">
    <property type="entry name" value="DUF4746"/>
    <property type="match status" value="1"/>
</dbReference>
<reference evidence="3" key="1">
    <citation type="submission" date="2025-08" db="UniProtKB">
        <authorList>
            <consortium name="RefSeq"/>
        </authorList>
    </citation>
    <scope>IDENTIFICATION</scope>
</reference>
<feature type="region of interest" description="Disordered" evidence="1">
    <location>
        <begin position="98"/>
        <end position="167"/>
    </location>
</feature>
<name>A0A6P4E0I1_DRORH</name>
<proteinExistence type="predicted"/>
<feature type="non-terminal residue" evidence="3">
    <location>
        <position position="167"/>
    </location>
</feature>
<feature type="domain" description="DUF4746" evidence="2">
    <location>
        <begin position="1"/>
        <end position="105"/>
    </location>
</feature>
<dbReference type="OrthoDB" id="10263751at2759"/>
<dbReference type="AlphaFoldDB" id="A0A6P4E0I1"/>
<sequence length="167" mass="17921">MAFDASKRKEIMHVVDRHKDDVPLYGYFSSAEPDEAELIANSTDKYEGSPHSANDKIVLKVNKAQSNMMLSLVSYGPSYVSPNVNVGKDEALKFFPEDYKPQEEVVVEPEKKKKKSKKGSEIRESVDAESITAASAAAPAAPAPASAPAPADAPAPSGRRGTCRRGG</sequence>
<feature type="compositionally biased region" description="Pro residues" evidence="1">
    <location>
        <begin position="141"/>
        <end position="153"/>
    </location>
</feature>
<accession>A0A6P4E0I1</accession>
<dbReference type="InterPro" id="IPR031827">
    <property type="entry name" value="DUF4746"/>
</dbReference>
<organism evidence="3">
    <name type="scientific">Drosophila rhopaloa</name>
    <name type="common">Fruit fly</name>
    <dbReference type="NCBI Taxonomy" id="1041015"/>
    <lineage>
        <taxon>Eukaryota</taxon>
        <taxon>Metazoa</taxon>
        <taxon>Ecdysozoa</taxon>
        <taxon>Arthropoda</taxon>
        <taxon>Hexapoda</taxon>
        <taxon>Insecta</taxon>
        <taxon>Pterygota</taxon>
        <taxon>Neoptera</taxon>
        <taxon>Endopterygota</taxon>
        <taxon>Diptera</taxon>
        <taxon>Brachycera</taxon>
        <taxon>Muscomorpha</taxon>
        <taxon>Ephydroidea</taxon>
        <taxon>Drosophilidae</taxon>
        <taxon>Drosophila</taxon>
        <taxon>Sophophora</taxon>
    </lineage>
</organism>
<evidence type="ECO:0000313" key="3">
    <source>
        <dbReference type="RefSeq" id="XP_016969894.1"/>
    </source>
</evidence>
<gene>
    <name evidence="3" type="primary">LOC108037759</name>
</gene>
<feature type="compositionally biased region" description="Basic and acidic residues" evidence="1">
    <location>
        <begin position="98"/>
        <end position="111"/>
    </location>
</feature>
<evidence type="ECO:0000256" key="1">
    <source>
        <dbReference type="SAM" id="MobiDB-lite"/>
    </source>
</evidence>
<protein>
    <submittedName>
        <fullName evidence="3">Uncharacterized protein LOC108037759</fullName>
    </submittedName>
</protein>
<evidence type="ECO:0000259" key="2">
    <source>
        <dbReference type="Pfam" id="PF15928"/>
    </source>
</evidence>
<dbReference type="RefSeq" id="XP_016969894.1">
    <property type="nucleotide sequence ID" value="XM_017114405.1"/>
</dbReference>